<dbReference type="EMBL" id="JACASI010000014">
    <property type="protein sequence ID" value="MCQ3828900.1"/>
    <property type="molecule type" value="Genomic_DNA"/>
</dbReference>
<evidence type="ECO:0000313" key="1">
    <source>
        <dbReference type="EMBL" id="MCQ3828900.1"/>
    </source>
</evidence>
<dbReference type="PIRSF" id="PIRSF030840">
    <property type="entry name" value="DUF1008"/>
    <property type="match status" value="1"/>
</dbReference>
<accession>A0ABT1NYE1</accession>
<gene>
    <name evidence="1" type="primary">hutX</name>
    <name evidence="1" type="ORF">HXX02_05545</name>
</gene>
<proteinExistence type="predicted"/>
<dbReference type="InterPro" id="IPR053733">
    <property type="entry name" value="Heme_Transport_Util_sf"/>
</dbReference>
<dbReference type="NCBIfam" id="TIGR04108">
    <property type="entry name" value="HutX"/>
    <property type="match status" value="1"/>
</dbReference>
<evidence type="ECO:0000313" key="2">
    <source>
        <dbReference type="Proteomes" id="UP001205566"/>
    </source>
</evidence>
<organism evidence="1 2">
    <name type="scientific">Microbulbifer elongatus</name>
    <dbReference type="NCBI Taxonomy" id="86173"/>
    <lineage>
        <taxon>Bacteria</taxon>
        <taxon>Pseudomonadati</taxon>
        <taxon>Pseudomonadota</taxon>
        <taxon>Gammaproteobacteria</taxon>
        <taxon>Cellvibrionales</taxon>
        <taxon>Microbulbiferaceae</taxon>
        <taxon>Microbulbifer</taxon>
    </lineage>
</organism>
<dbReference type="CDD" id="cd16829">
    <property type="entry name" value="ChuX_HutX-like"/>
    <property type="match status" value="1"/>
</dbReference>
<name>A0ABT1NYE1_9GAMM</name>
<protein>
    <submittedName>
        <fullName evidence="1">Heme utilization cystosolic carrier protein HutX</fullName>
    </submittedName>
</protein>
<dbReference type="Proteomes" id="UP001205566">
    <property type="component" value="Unassembled WGS sequence"/>
</dbReference>
<sequence length="185" mass="20590">MQKQGQQNVIQDKVQELLASESGFTLEQMAKQLDTSVREIIANLPGEMASLAGSDAVWQLIEELPTWGKVTAIVQNEGSVFEFKGEFPKGSIAHGYYNFMHHKNPFHGHLLVEGLVEVAFVSKPHRGSESHAMVFLAPSGNCVFKVFLGRDAERKLIPQQVERFKQFQQQLAGASAEHSTGEIRK</sequence>
<dbReference type="InterPro" id="IPR010413">
    <property type="entry name" value="HutX-like"/>
</dbReference>
<comment type="caution">
    <text evidence="1">The sequence shown here is derived from an EMBL/GenBank/DDBJ whole genome shotgun (WGS) entry which is preliminary data.</text>
</comment>
<reference evidence="1" key="1">
    <citation type="thesis" date="2020" institute="Technische Universitat Dresden" country="Dresden, Germany">
        <title>The Agarolytic System of Microbulbifer elongatus PORT2, Isolated from Batu Karas, Pangandaran West Java Indonesia.</title>
        <authorList>
            <person name="Anggraeni S.R."/>
        </authorList>
    </citation>
    <scope>NUCLEOTIDE SEQUENCE</scope>
    <source>
        <strain evidence="1">PORT2</strain>
    </source>
</reference>
<dbReference type="SUPFAM" id="SSF144064">
    <property type="entry name" value="Heme iron utilization protein-like"/>
    <property type="match status" value="1"/>
</dbReference>
<dbReference type="Pfam" id="PF06228">
    <property type="entry name" value="ChuX_HutX"/>
    <property type="match status" value="1"/>
</dbReference>
<dbReference type="Gene3D" id="3.40.1570.10">
    <property type="entry name" value="HemS/ChuS/ChuX like domains"/>
    <property type="match status" value="1"/>
</dbReference>
<keyword evidence="2" id="KW-1185">Reference proteome</keyword>